<protein>
    <submittedName>
        <fullName evidence="1">Hypp6321 protein</fullName>
    </submittedName>
</protein>
<proteinExistence type="predicted"/>
<sequence length="69" mass="7381">MGLSTVVLQRCWGALVFTAHRGTSYNAGTVSVTMATDTPFLSITMATDTPFLSGTMATDTQVFVRFQGD</sequence>
<evidence type="ECO:0000313" key="2">
    <source>
        <dbReference type="Proteomes" id="UP000838412"/>
    </source>
</evidence>
<keyword evidence="2" id="KW-1185">Reference proteome</keyword>
<dbReference type="OrthoDB" id="10038011at2759"/>
<gene>
    <name evidence="1" type="primary">Hypp6321</name>
    <name evidence="1" type="ORF">BLAG_LOCUS4925</name>
</gene>
<dbReference type="EMBL" id="OV696697">
    <property type="protein sequence ID" value="CAH1241174.1"/>
    <property type="molecule type" value="Genomic_DNA"/>
</dbReference>
<accession>A0A8J9YSZ7</accession>
<evidence type="ECO:0000313" key="1">
    <source>
        <dbReference type="EMBL" id="CAH1241174.1"/>
    </source>
</evidence>
<reference evidence="1" key="1">
    <citation type="submission" date="2022-01" db="EMBL/GenBank/DDBJ databases">
        <authorList>
            <person name="Braso-Vives M."/>
        </authorList>
    </citation>
    <scope>NUCLEOTIDE SEQUENCE</scope>
</reference>
<dbReference type="Proteomes" id="UP000838412">
    <property type="component" value="Chromosome 12"/>
</dbReference>
<organism evidence="1 2">
    <name type="scientific">Branchiostoma lanceolatum</name>
    <name type="common">Common lancelet</name>
    <name type="synonym">Amphioxus lanceolatum</name>
    <dbReference type="NCBI Taxonomy" id="7740"/>
    <lineage>
        <taxon>Eukaryota</taxon>
        <taxon>Metazoa</taxon>
        <taxon>Chordata</taxon>
        <taxon>Cephalochordata</taxon>
        <taxon>Leptocardii</taxon>
        <taxon>Amphioxiformes</taxon>
        <taxon>Branchiostomatidae</taxon>
        <taxon>Branchiostoma</taxon>
    </lineage>
</organism>
<name>A0A8J9YSZ7_BRALA</name>
<dbReference type="AlphaFoldDB" id="A0A8J9YSZ7"/>